<dbReference type="AlphaFoldDB" id="A0A1M7UKF9"/>
<dbReference type="InterPro" id="IPR036909">
    <property type="entry name" value="Cyt_c-like_dom_sf"/>
</dbReference>
<dbReference type="InterPro" id="IPR004852">
    <property type="entry name" value="Di-haem_cyt_c_peroxidsae"/>
</dbReference>
<gene>
    <name evidence="10" type="ORF">SAMN05444170_5532</name>
</gene>
<dbReference type="GO" id="GO:0030313">
    <property type="term" value="C:cell envelope"/>
    <property type="evidence" value="ECO:0007669"/>
    <property type="project" value="UniProtKB-SubCell"/>
</dbReference>
<feature type="chain" id="PRO_5009929693" evidence="8">
    <location>
        <begin position="22"/>
        <end position="440"/>
    </location>
</feature>
<keyword evidence="5" id="KW-0560">Oxidoreductase</keyword>
<protein>
    <submittedName>
        <fullName evidence="10">Cytochrome c peroxidase</fullName>
    </submittedName>
</protein>
<dbReference type="PANTHER" id="PTHR30600">
    <property type="entry name" value="CYTOCHROME C PEROXIDASE-RELATED"/>
    <property type="match status" value="1"/>
</dbReference>
<evidence type="ECO:0000256" key="7">
    <source>
        <dbReference type="PROSITE-ProRule" id="PRU00433"/>
    </source>
</evidence>
<keyword evidence="11" id="KW-1185">Reference proteome</keyword>
<evidence type="ECO:0000256" key="6">
    <source>
        <dbReference type="ARBA" id="ARBA00023004"/>
    </source>
</evidence>
<accession>A0A1M7UKF9</accession>
<dbReference type="GO" id="GO:0046872">
    <property type="term" value="F:metal ion binding"/>
    <property type="evidence" value="ECO:0007669"/>
    <property type="project" value="UniProtKB-KW"/>
</dbReference>
<keyword evidence="2 7" id="KW-0349">Heme</keyword>
<dbReference type="OrthoDB" id="9805202at2"/>
<dbReference type="Gene3D" id="1.10.760.10">
    <property type="entry name" value="Cytochrome c-like domain"/>
    <property type="match status" value="2"/>
</dbReference>
<proteinExistence type="predicted"/>
<feature type="signal peptide" evidence="8">
    <location>
        <begin position="1"/>
        <end position="21"/>
    </location>
</feature>
<evidence type="ECO:0000256" key="8">
    <source>
        <dbReference type="SAM" id="SignalP"/>
    </source>
</evidence>
<dbReference type="Pfam" id="PF03150">
    <property type="entry name" value="CCP_MauG"/>
    <property type="match status" value="1"/>
</dbReference>
<reference evidence="11" key="1">
    <citation type="submission" date="2016-11" db="EMBL/GenBank/DDBJ databases">
        <authorList>
            <person name="Varghese N."/>
            <person name="Submissions S."/>
        </authorList>
    </citation>
    <scope>NUCLEOTIDE SEQUENCE [LARGE SCALE GENOMIC DNA]</scope>
    <source>
        <strain evidence="11">GAS401</strain>
    </source>
</reference>
<dbReference type="EMBL" id="LT670849">
    <property type="protein sequence ID" value="SHN83513.1"/>
    <property type="molecule type" value="Genomic_DNA"/>
</dbReference>
<evidence type="ECO:0000256" key="4">
    <source>
        <dbReference type="ARBA" id="ARBA00022729"/>
    </source>
</evidence>
<evidence type="ECO:0000256" key="5">
    <source>
        <dbReference type="ARBA" id="ARBA00023002"/>
    </source>
</evidence>
<dbReference type="GO" id="GO:0020037">
    <property type="term" value="F:heme binding"/>
    <property type="evidence" value="ECO:0007669"/>
    <property type="project" value="InterPro"/>
</dbReference>
<feature type="domain" description="Cytochrome c" evidence="9">
    <location>
        <begin position="47"/>
        <end position="194"/>
    </location>
</feature>
<keyword evidence="10" id="KW-0575">Peroxidase</keyword>
<evidence type="ECO:0000313" key="11">
    <source>
        <dbReference type="Proteomes" id="UP000184096"/>
    </source>
</evidence>
<evidence type="ECO:0000256" key="1">
    <source>
        <dbReference type="ARBA" id="ARBA00004196"/>
    </source>
</evidence>
<name>A0A1M7UKF9_9BRAD</name>
<dbReference type="InterPro" id="IPR051395">
    <property type="entry name" value="Cytochrome_c_Peroxidase/MauG"/>
</dbReference>
<keyword evidence="3 7" id="KW-0479">Metal-binding</keyword>
<evidence type="ECO:0000256" key="2">
    <source>
        <dbReference type="ARBA" id="ARBA00022617"/>
    </source>
</evidence>
<keyword evidence="4 8" id="KW-0732">Signal</keyword>
<dbReference type="GO" id="GO:0009055">
    <property type="term" value="F:electron transfer activity"/>
    <property type="evidence" value="ECO:0007669"/>
    <property type="project" value="InterPro"/>
</dbReference>
<dbReference type="Proteomes" id="UP000184096">
    <property type="component" value="Chromosome I"/>
</dbReference>
<dbReference type="PROSITE" id="PS51007">
    <property type="entry name" value="CYTC"/>
    <property type="match status" value="2"/>
</dbReference>
<evidence type="ECO:0000259" key="9">
    <source>
        <dbReference type="PROSITE" id="PS51007"/>
    </source>
</evidence>
<dbReference type="PANTHER" id="PTHR30600:SF10">
    <property type="entry name" value="BLL6722 PROTEIN"/>
    <property type="match status" value="1"/>
</dbReference>
<comment type="subcellular location">
    <subcellularLocation>
        <location evidence="1">Cell envelope</location>
    </subcellularLocation>
</comment>
<keyword evidence="6 7" id="KW-0408">Iron</keyword>
<dbReference type="SUPFAM" id="SSF46626">
    <property type="entry name" value="Cytochrome c"/>
    <property type="match status" value="2"/>
</dbReference>
<evidence type="ECO:0000313" key="10">
    <source>
        <dbReference type="EMBL" id="SHN83513.1"/>
    </source>
</evidence>
<sequence length="440" mass="48350">MHHRTIVWSLGVGLLAGAVFAAEPQTQPGENPNPVRLIRRQAQPLSAMARLGRDIFFDTNLSSSGKLACASCHSPDHAYGPPTDAPVMLGGPDLKLQGMRAVPSLTYLEKQPEFSIGPDDPMNENVDLAQLAEAGKTADRAQKNATSTAQTANIVPQGGLFWDGRADTLQIQANGPMLDPREMDGGSVEIIAEKLRNAPYAKKFAALFGERIFKDTKLLVAEATFAVGRYQFEEPSFHPYDSKYDYWLEGKARLTEAELRGLKLFNDPEKANCAGCHTSQPSRDGYPPAFTDTQYEALAAPRNLALSDTKDANFFDLGVCGPVRKDIADQTQFCGMFKTPTLRNTAVRKVFFHNGVFHTLQEVMDFYNFRDTNPEKVYPLSADGKVQKYNDIPAQFHANVDVADPPFDRKLGGTPAMTAQDEADIIAFLQTLNDGYKPAP</sequence>
<feature type="domain" description="Cytochrome c" evidence="9">
    <location>
        <begin position="256"/>
        <end position="433"/>
    </location>
</feature>
<evidence type="ECO:0000256" key="3">
    <source>
        <dbReference type="ARBA" id="ARBA00022723"/>
    </source>
</evidence>
<dbReference type="InterPro" id="IPR009056">
    <property type="entry name" value="Cyt_c-like_dom"/>
</dbReference>
<organism evidence="10 11">
    <name type="scientific">Bradyrhizobium erythrophlei</name>
    <dbReference type="NCBI Taxonomy" id="1437360"/>
    <lineage>
        <taxon>Bacteria</taxon>
        <taxon>Pseudomonadati</taxon>
        <taxon>Pseudomonadota</taxon>
        <taxon>Alphaproteobacteria</taxon>
        <taxon>Hyphomicrobiales</taxon>
        <taxon>Nitrobacteraceae</taxon>
        <taxon>Bradyrhizobium</taxon>
    </lineage>
</organism>
<dbReference type="GO" id="GO:0004130">
    <property type="term" value="F:cytochrome-c peroxidase activity"/>
    <property type="evidence" value="ECO:0007669"/>
    <property type="project" value="TreeGrafter"/>
</dbReference>